<comment type="caution">
    <text evidence="2">The sequence shown here is derived from an EMBL/GenBank/DDBJ whole genome shotgun (WGS) entry which is preliminary data.</text>
</comment>
<reference evidence="2 3" key="1">
    <citation type="submission" date="2023-11" db="EMBL/GenBank/DDBJ databases">
        <title>A Novel Polar Bacteriovorax (B. antarcticus) Isolated from the Biocrust in Antarctica.</title>
        <authorList>
            <person name="Mun W."/>
            <person name="Choi S.Y."/>
            <person name="Mitchell R.J."/>
        </authorList>
    </citation>
    <scope>NUCLEOTIDE SEQUENCE [LARGE SCALE GENOMIC DNA]</scope>
    <source>
        <strain evidence="2 3">PP10</strain>
    </source>
</reference>
<name>A0ABU5VS90_9BACT</name>
<feature type="transmembrane region" description="Helical" evidence="1">
    <location>
        <begin position="77"/>
        <end position="95"/>
    </location>
</feature>
<proteinExistence type="predicted"/>
<protein>
    <recommendedName>
        <fullName evidence="4">Polysaccharide biosynthesis protein C-terminal domain-containing protein</fullName>
    </recommendedName>
</protein>
<dbReference type="RefSeq" id="WP_323575413.1">
    <property type="nucleotide sequence ID" value="NZ_JAYGJQ010000001.1"/>
</dbReference>
<accession>A0ABU5VS90</accession>
<evidence type="ECO:0000313" key="2">
    <source>
        <dbReference type="EMBL" id="MEA9355782.1"/>
    </source>
</evidence>
<dbReference type="Proteomes" id="UP001302274">
    <property type="component" value="Unassembled WGS sequence"/>
</dbReference>
<feature type="transmembrane region" description="Helical" evidence="1">
    <location>
        <begin position="101"/>
        <end position="120"/>
    </location>
</feature>
<keyword evidence="1" id="KW-0472">Membrane</keyword>
<evidence type="ECO:0000256" key="1">
    <source>
        <dbReference type="SAM" id="Phobius"/>
    </source>
</evidence>
<gene>
    <name evidence="2" type="ORF">SHI21_06205</name>
</gene>
<keyword evidence="3" id="KW-1185">Reference proteome</keyword>
<organism evidence="2 3">
    <name type="scientific">Bacteriovorax antarcticus</name>
    <dbReference type="NCBI Taxonomy" id="3088717"/>
    <lineage>
        <taxon>Bacteria</taxon>
        <taxon>Pseudomonadati</taxon>
        <taxon>Bdellovibrionota</taxon>
        <taxon>Bacteriovoracia</taxon>
        <taxon>Bacteriovoracales</taxon>
        <taxon>Bacteriovoracaceae</taxon>
        <taxon>Bacteriovorax</taxon>
    </lineage>
</organism>
<evidence type="ECO:0000313" key="3">
    <source>
        <dbReference type="Proteomes" id="UP001302274"/>
    </source>
</evidence>
<keyword evidence="1" id="KW-0812">Transmembrane</keyword>
<dbReference type="EMBL" id="JAYGJQ010000001">
    <property type="protein sequence ID" value="MEA9355782.1"/>
    <property type="molecule type" value="Genomic_DNA"/>
</dbReference>
<sequence length="135" mass="15077">MTLILTLIVSQTAAQLTHALALTKHFGSVRASSFLTLLFIGLTSFFAFPIIPTLHAVFLGSSFIGMTDPTRLSRLQIFLSSLIFSFIFSFMVVYLKGAGGVLGFSAFMSCLIVHFIWWLGTKQRLKFRRPNQHSL</sequence>
<keyword evidence="1" id="KW-1133">Transmembrane helix</keyword>
<evidence type="ECO:0008006" key="4">
    <source>
        <dbReference type="Google" id="ProtNLM"/>
    </source>
</evidence>
<feature type="transmembrane region" description="Helical" evidence="1">
    <location>
        <begin position="35"/>
        <end position="65"/>
    </location>
</feature>